<feature type="coiled-coil region" evidence="1">
    <location>
        <begin position="428"/>
        <end position="455"/>
    </location>
</feature>
<reference evidence="4" key="1">
    <citation type="submission" date="2021-02" db="EMBL/GenBank/DDBJ databases">
        <authorList>
            <person name="Nowell W R."/>
        </authorList>
    </citation>
    <scope>NUCLEOTIDE SEQUENCE</scope>
</reference>
<protein>
    <recommendedName>
        <fullName evidence="7">Coiled-coil domain-containing protein 52</fullName>
    </recommendedName>
</protein>
<gene>
    <name evidence="4" type="ORF">EDS130_LOCUS10176</name>
    <name evidence="3" type="ORF">XAT740_LOCUS230</name>
</gene>
<dbReference type="Proteomes" id="UP000663828">
    <property type="component" value="Unassembled WGS sequence"/>
</dbReference>
<keyword evidence="1" id="KW-0175">Coiled coil</keyword>
<dbReference type="EMBL" id="CAJNOR010000006">
    <property type="protein sequence ID" value="CAF0747301.1"/>
    <property type="molecule type" value="Genomic_DNA"/>
</dbReference>
<dbReference type="AlphaFoldDB" id="A0A814A3M3"/>
<accession>A0A814A3M3</accession>
<comment type="caution">
    <text evidence="4">The sequence shown here is derived from an EMBL/GenBank/DDBJ whole genome shotgun (WGS) entry which is preliminary data.</text>
</comment>
<name>A0A814A3M3_ADIRI</name>
<evidence type="ECO:0000256" key="2">
    <source>
        <dbReference type="SAM" id="MobiDB-lite"/>
    </source>
</evidence>
<organism evidence="4 6">
    <name type="scientific">Adineta ricciae</name>
    <name type="common">Rotifer</name>
    <dbReference type="NCBI Taxonomy" id="249248"/>
    <lineage>
        <taxon>Eukaryota</taxon>
        <taxon>Metazoa</taxon>
        <taxon>Spiralia</taxon>
        <taxon>Gnathifera</taxon>
        <taxon>Rotifera</taxon>
        <taxon>Eurotatoria</taxon>
        <taxon>Bdelloidea</taxon>
        <taxon>Adinetida</taxon>
        <taxon>Adinetidae</taxon>
        <taxon>Adineta</taxon>
    </lineage>
</organism>
<dbReference type="Proteomes" id="UP000663852">
    <property type="component" value="Unassembled WGS sequence"/>
</dbReference>
<evidence type="ECO:0008006" key="7">
    <source>
        <dbReference type="Google" id="ProtNLM"/>
    </source>
</evidence>
<evidence type="ECO:0000313" key="4">
    <source>
        <dbReference type="EMBL" id="CAF0909056.1"/>
    </source>
</evidence>
<keyword evidence="5" id="KW-1185">Reference proteome</keyword>
<evidence type="ECO:0000313" key="5">
    <source>
        <dbReference type="Proteomes" id="UP000663828"/>
    </source>
</evidence>
<feature type="region of interest" description="Disordered" evidence="2">
    <location>
        <begin position="361"/>
        <end position="380"/>
    </location>
</feature>
<sequence>MSKGVMHRKSTLKKSYDRNSIHVDRISDDELNRRRLCYQLIDKEKQRNFAMNDCENSRSQLEMLRDILLKNQNINDLIQKSNGSDRTISKNHLKYDGKTSSVQKIRPASAKNYTFINHDQTEENLSTNSTEEEPIGHQSFRYARSHERNDQKHPIIRSHSHYSDTNDVRTISKVSFNAHTEKSNDHESNMNTSSIQLRKLLDRLTIELNDLESMTGYKPTRNDLSSNTCSFALATALLTLAGHVKQCTPTSKGKQELNTLKDQLSLVIKTQLDFQQKIENQMTTLQTMMQTLCQLVNHEIISNKKPCGFHHDRNQLDGQSCQNWTNNIQKPYIAPKEPNNGIEELLALAQQMTNDTNLHSVHNETNAPKQRSTVTTPVEPPTSYNVFASGLLSQNSSINALRNEPDGSNTVPQHSKNEALLTKILHERLRLAQQMTELNKQHNTTQEELAELEAKTRQPCTNETNG</sequence>
<evidence type="ECO:0000256" key="1">
    <source>
        <dbReference type="SAM" id="Coils"/>
    </source>
</evidence>
<evidence type="ECO:0000313" key="6">
    <source>
        <dbReference type="Proteomes" id="UP000663852"/>
    </source>
</evidence>
<proteinExistence type="predicted"/>
<dbReference type="EMBL" id="CAJNOJ010000035">
    <property type="protein sequence ID" value="CAF0909056.1"/>
    <property type="molecule type" value="Genomic_DNA"/>
</dbReference>
<evidence type="ECO:0000313" key="3">
    <source>
        <dbReference type="EMBL" id="CAF0747301.1"/>
    </source>
</evidence>
<dbReference type="OrthoDB" id="10047551at2759"/>
<feature type="compositionally biased region" description="Polar residues" evidence="2">
    <location>
        <begin position="361"/>
        <end position="372"/>
    </location>
</feature>